<proteinExistence type="predicted"/>
<name>A0AA39XJX8_9PEZI</name>
<feature type="non-terminal residue" evidence="1">
    <location>
        <position position="63"/>
    </location>
</feature>
<keyword evidence="2" id="KW-1185">Reference proteome</keyword>
<organism evidence="1 2">
    <name type="scientific">Bombardia bombarda</name>
    <dbReference type="NCBI Taxonomy" id="252184"/>
    <lineage>
        <taxon>Eukaryota</taxon>
        <taxon>Fungi</taxon>
        <taxon>Dikarya</taxon>
        <taxon>Ascomycota</taxon>
        <taxon>Pezizomycotina</taxon>
        <taxon>Sordariomycetes</taxon>
        <taxon>Sordariomycetidae</taxon>
        <taxon>Sordariales</taxon>
        <taxon>Lasiosphaeriaceae</taxon>
        <taxon>Bombardia</taxon>
    </lineage>
</organism>
<reference evidence="1" key="1">
    <citation type="submission" date="2023-06" db="EMBL/GenBank/DDBJ databases">
        <title>Genome-scale phylogeny and comparative genomics of the fungal order Sordariales.</title>
        <authorList>
            <consortium name="Lawrence Berkeley National Laboratory"/>
            <person name="Hensen N."/>
            <person name="Bonometti L."/>
            <person name="Westerberg I."/>
            <person name="Brannstrom I.O."/>
            <person name="Guillou S."/>
            <person name="Cros-Aarteil S."/>
            <person name="Calhoun S."/>
            <person name="Haridas S."/>
            <person name="Kuo A."/>
            <person name="Mondo S."/>
            <person name="Pangilinan J."/>
            <person name="Riley R."/>
            <person name="LaButti K."/>
            <person name="Andreopoulos B."/>
            <person name="Lipzen A."/>
            <person name="Chen C."/>
            <person name="Yanf M."/>
            <person name="Daum C."/>
            <person name="Ng V."/>
            <person name="Clum A."/>
            <person name="Steindorff A."/>
            <person name="Ohm R."/>
            <person name="Martin F."/>
            <person name="Silar P."/>
            <person name="Natvig D."/>
            <person name="Lalanne C."/>
            <person name="Gautier V."/>
            <person name="Ament-velasquez S.L."/>
            <person name="Kruys A."/>
            <person name="Hutchinson M.I."/>
            <person name="Powell A.J."/>
            <person name="Barry K."/>
            <person name="Miller A.N."/>
            <person name="Grigoriev I.V."/>
            <person name="Debuchy R."/>
            <person name="Gladieux P."/>
            <person name="Thoren M.H."/>
            <person name="Johannesson H."/>
        </authorList>
    </citation>
    <scope>NUCLEOTIDE SEQUENCE</scope>
    <source>
        <strain evidence="1">SMH3391-2</strain>
    </source>
</reference>
<gene>
    <name evidence="1" type="ORF">B0T17DRAFT_516174</name>
</gene>
<dbReference type="Proteomes" id="UP001174934">
    <property type="component" value="Unassembled WGS sequence"/>
</dbReference>
<comment type="caution">
    <text evidence="1">The sequence shown here is derived from an EMBL/GenBank/DDBJ whole genome shotgun (WGS) entry which is preliminary data.</text>
</comment>
<dbReference type="AlphaFoldDB" id="A0AA39XJX8"/>
<accession>A0AA39XJX8</accession>
<evidence type="ECO:0000313" key="2">
    <source>
        <dbReference type="Proteomes" id="UP001174934"/>
    </source>
</evidence>
<dbReference type="EMBL" id="JAULSR010000001">
    <property type="protein sequence ID" value="KAK0635398.1"/>
    <property type="molecule type" value="Genomic_DNA"/>
</dbReference>
<sequence>MATSARHRPADRSHVLCARRVGVSEANGLLGAVAKAKKDKRGKWQIGATGRWRCLNLGHHHLL</sequence>
<evidence type="ECO:0000313" key="1">
    <source>
        <dbReference type="EMBL" id="KAK0635398.1"/>
    </source>
</evidence>
<protein>
    <submittedName>
        <fullName evidence="1">Uncharacterized protein</fullName>
    </submittedName>
</protein>